<keyword evidence="2" id="KW-1185">Reference proteome</keyword>
<dbReference type="Proteomes" id="UP000596661">
    <property type="component" value="Chromosome 6"/>
</dbReference>
<evidence type="ECO:0000313" key="1">
    <source>
        <dbReference type="EnsemblPlants" id="cds.evm.model.06.353"/>
    </source>
</evidence>
<sequence>MDPPIPENDFDFIGSKNKHKIALGNQGSTQSHGLPILSPSATTIEASPSLIQGKNKVGTIPPSPNTLPASPNESDLSEIFMPNIGQPLGYIATFLPDANKTNLFNIAPNMACQPTNAPIMSDSTTCMTTAAPYGKENQSPNRVSKRLPEKMSMRKALKRLASQQIWQHQVDTMGWNLPLLHEDFAQIDIDRILTIPLSFYQSNDRLIWHHNTNGLYSVKSGFHLANSISEKDQESSSDDYKTWWKFF</sequence>
<proteinExistence type="predicted"/>
<organism evidence="1 2">
    <name type="scientific">Cannabis sativa</name>
    <name type="common">Hemp</name>
    <name type="synonym">Marijuana</name>
    <dbReference type="NCBI Taxonomy" id="3483"/>
    <lineage>
        <taxon>Eukaryota</taxon>
        <taxon>Viridiplantae</taxon>
        <taxon>Streptophyta</taxon>
        <taxon>Embryophyta</taxon>
        <taxon>Tracheophyta</taxon>
        <taxon>Spermatophyta</taxon>
        <taxon>Magnoliopsida</taxon>
        <taxon>eudicotyledons</taxon>
        <taxon>Gunneridae</taxon>
        <taxon>Pentapetalae</taxon>
        <taxon>rosids</taxon>
        <taxon>fabids</taxon>
        <taxon>Rosales</taxon>
        <taxon>Cannabaceae</taxon>
        <taxon>Cannabis</taxon>
    </lineage>
</organism>
<evidence type="ECO:0000313" key="2">
    <source>
        <dbReference type="Proteomes" id="UP000596661"/>
    </source>
</evidence>
<dbReference type="EMBL" id="UZAU01000557">
    <property type="status" value="NOT_ANNOTATED_CDS"/>
    <property type="molecule type" value="Genomic_DNA"/>
</dbReference>
<accession>A0A803PY24</accession>
<reference evidence="1" key="1">
    <citation type="submission" date="2018-11" db="EMBL/GenBank/DDBJ databases">
        <authorList>
            <person name="Grassa J C."/>
        </authorList>
    </citation>
    <scope>NUCLEOTIDE SEQUENCE [LARGE SCALE GENOMIC DNA]</scope>
</reference>
<protein>
    <submittedName>
        <fullName evidence="1">Uncharacterized protein</fullName>
    </submittedName>
</protein>
<dbReference type="EnsemblPlants" id="evm.model.06.353">
    <property type="protein sequence ID" value="cds.evm.model.06.353"/>
    <property type="gene ID" value="evm.TU.06.353"/>
</dbReference>
<name>A0A803PY24_CANSA</name>
<dbReference type="AlphaFoldDB" id="A0A803PY24"/>
<dbReference type="Gramene" id="evm.model.06.353">
    <property type="protein sequence ID" value="cds.evm.model.06.353"/>
    <property type="gene ID" value="evm.TU.06.353"/>
</dbReference>
<reference evidence="1" key="2">
    <citation type="submission" date="2021-03" db="UniProtKB">
        <authorList>
            <consortium name="EnsemblPlants"/>
        </authorList>
    </citation>
    <scope>IDENTIFICATION</scope>
</reference>